<dbReference type="EMBL" id="JABJRC010000018">
    <property type="protein sequence ID" value="NOL45878.1"/>
    <property type="molecule type" value="Genomic_DNA"/>
</dbReference>
<dbReference type="Proteomes" id="UP000553957">
    <property type="component" value="Unassembled WGS sequence"/>
</dbReference>
<dbReference type="AlphaFoldDB" id="A0A7Y4L7N3"/>
<evidence type="ECO:0000313" key="2">
    <source>
        <dbReference type="EMBL" id="NOL45878.1"/>
    </source>
</evidence>
<gene>
    <name evidence="1" type="ORF">HNR71_000054</name>
    <name evidence="2" type="ORF">HPO96_37100</name>
</gene>
<name>A0A7Y4L7N3_9ACTN</name>
<proteinExistence type="predicted"/>
<comment type="caution">
    <text evidence="2">The sequence shown here is derived from an EMBL/GenBank/DDBJ whole genome shotgun (WGS) entry which is preliminary data.</text>
</comment>
<dbReference type="EMBL" id="JACHKF010000001">
    <property type="protein sequence ID" value="MBB6564417.1"/>
    <property type="molecule type" value="Genomic_DNA"/>
</dbReference>
<reference evidence="1 4" key="2">
    <citation type="submission" date="2020-08" db="EMBL/GenBank/DDBJ databases">
        <title>Sequencing the genomes of 1000 actinobacteria strains.</title>
        <authorList>
            <person name="Klenk H.-P."/>
        </authorList>
    </citation>
    <scope>NUCLEOTIDE SEQUENCE [LARGE SCALE GENOMIC DNA]</scope>
    <source>
        <strain evidence="1 4">DSM 15626</strain>
    </source>
</reference>
<evidence type="ECO:0000313" key="3">
    <source>
        <dbReference type="Proteomes" id="UP000534306"/>
    </source>
</evidence>
<protein>
    <submittedName>
        <fullName evidence="2">Uncharacterized protein</fullName>
    </submittedName>
</protein>
<dbReference type="RefSeq" id="WP_171679176.1">
    <property type="nucleotide sequence ID" value="NZ_BAAAGT010000022.1"/>
</dbReference>
<accession>A0A7Y4L7N3</accession>
<dbReference type="Proteomes" id="UP000534306">
    <property type="component" value="Unassembled WGS sequence"/>
</dbReference>
<organism evidence="2 3">
    <name type="scientific">Kribbella sandramycini</name>
    <dbReference type="NCBI Taxonomy" id="60450"/>
    <lineage>
        <taxon>Bacteria</taxon>
        <taxon>Bacillati</taxon>
        <taxon>Actinomycetota</taxon>
        <taxon>Actinomycetes</taxon>
        <taxon>Propionibacteriales</taxon>
        <taxon>Kribbellaceae</taxon>
        <taxon>Kribbella</taxon>
    </lineage>
</organism>
<evidence type="ECO:0000313" key="1">
    <source>
        <dbReference type="EMBL" id="MBB6564417.1"/>
    </source>
</evidence>
<keyword evidence="3" id="KW-1185">Reference proteome</keyword>
<sequence length="126" mass="14738">MGSRGRQYITSDTEYRGLVTEVGVRAVKVQIFDETEEEFEARKALILDERERRWAWRRSHWEITGYEDYERVSAHGPYSSMTSARRSVSRLLKSGPTEWIDRDDPRIRRVTSGKVQVGTVTWVDAE</sequence>
<reference evidence="2 3" key="1">
    <citation type="submission" date="2020-05" db="EMBL/GenBank/DDBJ databases">
        <title>Genome sequence of Kribbella sandramycini ATCC 39419.</title>
        <authorList>
            <person name="Maclea K.S."/>
            <person name="Fair J.L."/>
        </authorList>
    </citation>
    <scope>NUCLEOTIDE SEQUENCE [LARGE SCALE GENOMIC DNA]</scope>
    <source>
        <strain evidence="2 3">ATCC 39419</strain>
    </source>
</reference>
<evidence type="ECO:0000313" key="4">
    <source>
        <dbReference type="Proteomes" id="UP000553957"/>
    </source>
</evidence>